<evidence type="ECO:0000313" key="2">
    <source>
        <dbReference type="EMBL" id="SCL20624.1"/>
    </source>
</evidence>
<evidence type="ECO:0000313" key="3">
    <source>
        <dbReference type="Proteomes" id="UP000198959"/>
    </source>
</evidence>
<dbReference type="EMBL" id="FMHW01000002">
    <property type="protein sequence ID" value="SCL20624.1"/>
    <property type="molecule type" value="Genomic_DNA"/>
</dbReference>
<dbReference type="InterPro" id="IPR056079">
    <property type="entry name" value="DUF7662"/>
</dbReference>
<dbReference type="Pfam" id="PF24698">
    <property type="entry name" value="DUF7662"/>
    <property type="match status" value="1"/>
</dbReference>
<protein>
    <recommendedName>
        <fullName evidence="1">DUF7662 domain-containing protein</fullName>
    </recommendedName>
</protein>
<sequence>MAKYDPLTDFLKRHERGEIRMSFQRLEEVLGARLPPSARYDRTWWGNTSHRTRVQAHAWLNAGWNVETVDLTRELVTFTRGRS</sequence>
<accession>A0A1C6RTX6</accession>
<evidence type="ECO:0000259" key="1">
    <source>
        <dbReference type="Pfam" id="PF24698"/>
    </source>
</evidence>
<proteinExistence type="predicted"/>
<dbReference type="Proteomes" id="UP000198959">
    <property type="component" value="Unassembled WGS sequence"/>
</dbReference>
<dbReference type="OrthoDB" id="3480230at2"/>
<gene>
    <name evidence="2" type="ORF">GA0074692_0924</name>
</gene>
<organism evidence="2 3">
    <name type="scientific">Micromonospora pallida</name>
    <dbReference type="NCBI Taxonomy" id="145854"/>
    <lineage>
        <taxon>Bacteria</taxon>
        <taxon>Bacillati</taxon>
        <taxon>Actinomycetota</taxon>
        <taxon>Actinomycetes</taxon>
        <taxon>Micromonosporales</taxon>
        <taxon>Micromonosporaceae</taxon>
        <taxon>Micromonospora</taxon>
    </lineage>
</organism>
<dbReference type="RefSeq" id="WP_091639657.1">
    <property type="nucleotide sequence ID" value="NZ_FMHW01000002.1"/>
</dbReference>
<reference evidence="3" key="1">
    <citation type="submission" date="2016-06" db="EMBL/GenBank/DDBJ databases">
        <authorList>
            <person name="Varghese N."/>
            <person name="Submissions Spin"/>
        </authorList>
    </citation>
    <scope>NUCLEOTIDE SEQUENCE [LARGE SCALE GENOMIC DNA]</scope>
    <source>
        <strain evidence="3">DSM 43817</strain>
    </source>
</reference>
<feature type="domain" description="DUF7662" evidence="1">
    <location>
        <begin position="4"/>
        <end position="80"/>
    </location>
</feature>
<dbReference type="STRING" id="145854.GA0074692_0924"/>
<name>A0A1C6RTX6_9ACTN</name>
<keyword evidence="3" id="KW-1185">Reference proteome</keyword>
<dbReference type="AlphaFoldDB" id="A0A1C6RTX6"/>